<accession>A0A1Z5JBC0</accession>
<name>A0A1Z5JBC0_FISSO</name>
<gene>
    <name evidence="4" type="ORF">FisN_9Hh209</name>
</gene>
<dbReference type="InterPro" id="IPR033979">
    <property type="entry name" value="MINDY_domain"/>
</dbReference>
<evidence type="ECO:0000256" key="2">
    <source>
        <dbReference type="SAM" id="MobiDB-lite"/>
    </source>
</evidence>
<feature type="domain" description="MINDY deubiquitinase" evidence="3">
    <location>
        <begin position="13"/>
        <end position="295"/>
    </location>
</feature>
<dbReference type="GO" id="GO:0016807">
    <property type="term" value="F:cysteine-type carboxypeptidase activity"/>
    <property type="evidence" value="ECO:0007669"/>
    <property type="project" value="TreeGrafter"/>
</dbReference>
<sequence>MSNENSSSLITMVYRLKTVRYQNQDRFILLQNENGPCPLLAAANCLLLRGDCTLPSEAVRKGIASLDSIANMLAEHAMSNSEHDHAVYVDELMEHIPKFQFGMDVNPAFTKGITGYEYTAQLTAFDMLRCKLVHGWLVDVTDEATFRAMGSDTYNILIDRIIHAQEKGEELLQIKNRIETLHVNPESNLMSSLEDLQRKSELLEKEMHDALLAQHFLDQTSHQLTHYGLELLRENLQVDELCVFFRNNHFGTLTRHEDGHLYLLVTDLGYANSPAIVWERLDVIDGDTDYVNSDFKALGSQDQMLSLGPTLTPEQMMAMSSQEDADYQLALELSGQAASGEKPLQQQRLDEQEGKLMAAATEASLREYHGIVEPHTGINDVLPDEARKPPPVNQPESQEDADRLLAIQLQENQNNNFEQESLHLACQLQAEENQREAEHRRRTAATSNSNSRTGKGSSKLCIIS</sequence>
<reference evidence="4 5" key="1">
    <citation type="journal article" date="2015" name="Plant Cell">
        <title>Oil accumulation by the oleaginous diatom Fistulifera solaris as revealed by the genome and transcriptome.</title>
        <authorList>
            <person name="Tanaka T."/>
            <person name="Maeda Y."/>
            <person name="Veluchamy A."/>
            <person name="Tanaka M."/>
            <person name="Abida H."/>
            <person name="Marechal E."/>
            <person name="Bowler C."/>
            <person name="Muto M."/>
            <person name="Sunaga Y."/>
            <person name="Tanaka M."/>
            <person name="Yoshino T."/>
            <person name="Taniguchi T."/>
            <person name="Fukuda Y."/>
            <person name="Nemoto M."/>
            <person name="Matsumoto M."/>
            <person name="Wong P.S."/>
            <person name="Aburatani S."/>
            <person name="Fujibuchi W."/>
        </authorList>
    </citation>
    <scope>NUCLEOTIDE SEQUENCE [LARGE SCALE GENOMIC DNA]</scope>
    <source>
        <strain evidence="4 5">JPCC DA0580</strain>
    </source>
</reference>
<dbReference type="Proteomes" id="UP000198406">
    <property type="component" value="Unassembled WGS sequence"/>
</dbReference>
<dbReference type="Pfam" id="PF04424">
    <property type="entry name" value="MINDY_DUB"/>
    <property type="match status" value="1"/>
</dbReference>
<dbReference type="AlphaFoldDB" id="A0A1Z5JBC0"/>
<dbReference type="PANTHER" id="PTHR18063">
    <property type="entry name" value="NF-E2 INDUCIBLE PROTEIN"/>
    <property type="match status" value="1"/>
</dbReference>
<feature type="region of interest" description="Disordered" evidence="2">
    <location>
        <begin position="375"/>
        <end position="400"/>
    </location>
</feature>
<feature type="compositionally biased region" description="Polar residues" evidence="2">
    <location>
        <begin position="447"/>
        <end position="456"/>
    </location>
</feature>
<feature type="coiled-coil region" evidence="1">
    <location>
        <begin position="186"/>
        <end position="213"/>
    </location>
</feature>
<dbReference type="GO" id="GO:0071944">
    <property type="term" value="C:cell periphery"/>
    <property type="evidence" value="ECO:0007669"/>
    <property type="project" value="TreeGrafter"/>
</dbReference>
<evidence type="ECO:0000256" key="1">
    <source>
        <dbReference type="SAM" id="Coils"/>
    </source>
</evidence>
<dbReference type="EMBL" id="BDSP01000036">
    <property type="protein sequence ID" value="GAX11118.1"/>
    <property type="molecule type" value="Genomic_DNA"/>
</dbReference>
<evidence type="ECO:0000313" key="5">
    <source>
        <dbReference type="Proteomes" id="UP000198406"/>
    </source>
</evidence>
<dbReference type="GO" id="GO:0071108">
    <property type="term" value="P:protein K48-linked deubiquitination"/>
    <property type="evidence" value="ECO:0007669"/>
    <property type="project" value="TreeGrafter"/>
</dbReference>
<organism evidence="4 5">
    <name type="scientific">Fistulifera solaris</name>
    <name type="common">Oleaginous diatom</name>
    <dbReference type="NCBI Taxonomy" id="1519565"/>
    <lineage>
        <taxon>Eukaryota</taxon>
        <taxon>Sar</taxon>
        <taxon>Stramenopiles</taxon>
        <taxon>Ochrophyta</taxon>
        <taxon>Bacillariophyta</taxon>
        <taxon>Bacillariophyceae</taxon>
        <taxon>Bacillariophycidae</taxon>
        <taxon>Naviculales</taxon>
        <taxon>Naviculaceae</taxon>
        <taxon>Fistulifera</taxon>
    </lineage>
</organism>
<dbReference type="GO" id="GO:0004843">
    <property type="term" value="F:cysteine-type deubiquitinase activity"/>
    <property type="evidence" value="ECO:0007669"/>
    <property type="project" value="InterPro"/>
</dbReference>
<protein>
    <recommendedName>
        <fullName evidence="3">MINDY deubiquitinase domain-containing protein</fullName>
    </recommendedName>
</protein>
<dbReference type="OrthoDB" id="10261212at2759"/>
<evidence type="ECO:0000259" key="3">
    <source>
        <dbReference type="Pfam" id="PF04424"/>
    </source>
</evidence>
<dbReference type="FunCoup" id="A0A1Z5JBC0">
    <property type="interactions" value="13"/>
</dbReference>
<dbReference type="GO" id="GO:0005829">
    <property type="term" value="C:cytosol"/>
    <property type="evidence" value="ECO:0007669"/>
    <property type="project" value="TreeGrafter"/>
</dbReference>
<feature type="region of interest" description="Disordered" evidence="2">
    <location>
        <begin position="433"/>
        <end position="464"/>
    </location>
</feature>
<keyword evidence="1" id="KW-0175">Coiled coil</keyword>
<dbReference type="InParanoid" id="A0A1Z5JBC0"/>
<comment type="caution">
    <text evidence="4">The sequence shown here is derived from an EMBL/GenBank/DDBJ whole genome shotgun (WGS) entry which is preliminary data.</text>
</comment>
<keyword evidence="5" id="KW-1185">Reference proteome</keyword>
<proteinExistence type="predicted"/>
<dbReference type="GO" id="GO:1990380">
    <property type="term" value="F:K48-linked deubiquitinase activity"/>
    <property type="evidence" value="ECO:0007669"/>
    <property type="project" value="InterPro"/>
</dbReference>
<dbReference type="PANTHER" id="PTHR18063:SF6">
    <property type="entry name" value="UBIQUITIN CARBOXYL-TERMINAL HYDROLASE"/>
    <property type="match status" value="1"/>
</dbReference>
<dbReference type="InterPro" id="IPR007518">
    <property type="entry name" value="MINDY"/>
</dbReference>
<evidence type="ECO:0000313" key="4">
    <source>
        <dbReference type="EMBL" id="GAX11118.1"/>
    </source>
</evidence>